<reference evidence="1 2" key="1">
    <citation type="submission" date="2024-05" db="EMBL/GenBank/DDBJ databases">
        <title>Roseateles sp. 2.12 16S ribosomal RNA gene Genome sequencing and assembly.</title>
        <authorList>
            <person name="Woo H."/>
        </authorList>
    </citation>
    <scope>NUCLEOTIDE SEQUENCE [LARGE SCALE GENOMIC DNA]</scope>
    <source>
        <strain evidence="1 2">2.12</strain>
    </source>
</reference>
<dbReference type="EMBL" id="JBDPZC010000007">
    <property type="protein sequence ID" value="MEO3714369.1"/>
    <property type="molecule type" value="Genomic_DNA"/>
</dbReference>
<comment type="caution">
    <text evidence="1">The sequence shown here is derived from an EMBL/GenBank/DDBJ whole genome shotgun (WGS) entry which is preliminary data.</text>
</comment>
<organism evidence="1 2">
    <name type="scientific">Roseateles flavus</name>
    <dbReference type="NCBI Taxonomy" id="3149041"/>
    <lineage>
        <taxon>Bacteria</taxon>
        <taxon>Pseudomonadati</taxon>
        <taxon>Pseudomonadota</taxon>
        <taxon>Betaproteobacteria</taxon>
        <taxon>Burkholderiales</taxon>
        <taxon>Sphaerotilaceae</taxon>
        <taxon>Roseateles</taxon>
    </lineage>
</organism>
<keyword evidence="2" id="KW-1185">Reference proteome</keyword>
<proteinExistence type="predicted"/>
<dbReference type="Proteomes" id="UP001462640">
    <property type="component" value="Unassembled WGS sequence"/>
</dbReference>
<gene>
    <name evidence="1" type="ORF">ABDJ40_16510</name>
</gene>
<evidence type="ECO:0000313" key="2">
    <source>
        <dbReference type="Proteomes" id="UP001462640"/>
    </source>
</evidence>
<name>A0ABV0GH32_9BURK</name>
<evidence type="ECO:0000313" key="1">
    <source>
        <dbReference type="EMBL" id="MEO3714369.1"/>
    </source>
</evidence>
<protein>
    <recommendedName>
        <fullName evidence="3">TonB-dependent receptor</fullName>
    </recommendedName>
</protein>
<accession>A0ABV0GH32</accession>
<sequence length="95" mass="10027">MKPVTIPCYDRYAPIRRLALGSGLLLGLTIGALMALPSQAALPAKAVVQVLPRVEVSGKRMQVEQLPTVVISGRRADAADVQLAHAEPEGTALTQ</sequence>
<evidence type="ECO:0008006" key="3">
    <source>
        <dbReference type="Google" id="ProtNLM"/>
    </source>
</evidence>
<dbReference type="RefSeq" id="WP_269633561.1">
    <property type="nucleotide sequence ID" value="NZ_JBDPZC010000007.1"/>
</dbReference>